<name>Q38CM6_TRYB2</name>
<evidence type="ECO:0000313" key="1">
    <source>
        <dbReference type="EMBL" id="EAN77444.1"/>
    </source>
</evidence>
<keyword evidence="2" id="KW-1185">Reference proteome</keyword>
<dbReference type="AlphaFoldDB" id="Q38CM6"/>
<proteinExistence type="predicted"/>
<reference evidence="1 2" key="2">
    <citation type="journal article" date="2005" name="Science">
        <title>The genome of the African trypanosome Trypanosoma brucei.</title>
        <authorList>
            <person name="Berriman M."/>
            <person name="Ghedin E."/>
            <person name="Hertz-Fowler C."/>
            <person name="Blandin G."/>
            <person name="Renauld H."/>
            <person name="Bartholomeu D.C."/>
            <person name="Lennard N.J."/>
            <person name="Caler E."/>
            <person name="Hamlin N.E."/>
            <person name="Haas B."/>
            <person name="Bohme U."/>
            <person name="Hannick L."/>
            <person name="Aslett M.A."/>
            <person name="Shallom J."/>
            <person name="Marcello L."/>
            <person name="Hou L."/>
            <person name="Wickstead B."/>
            <person name="Alsmark U.C."/>
            <person name="Arrowsmith C."/>
            <person name="Atkin R.J."/>
            <person name="Barron A.J."/>
            <person name="Bringaud F."/>
            <person name="Brooks K."/>
            <person name="Carrington M."/>
            <person name="Cherevach I."/>
            <person name="Chillingworth T.J."/>
            <person name="Churcher C."/>
            <person name="Clark L.N."/>
            <person name="Corton C.H."/>
            <person name="Cronin A."/>
            <person name="Davies R.M."/>
            <person name="Doggett J."/>
            <person name="Djikeng A."/>
            <person name="Feldblyum T."/>
            <person name="Field M.C."/>
            <person name="Fraser A."/>
            <person name="Goodhead I."/>
            <person name="Hance Z."/>
            <person name="Harper D."/>
            <person name="Harris B.R."/>
            <person name="Hauser H."/>
            <person name="Hostetler J."/>
            <person name="Ivens A."/>
            <person name="Jagels K."/>
            <person name="Johnson D."/>
            <person name="Johnson J."/>
            <person name="Jones K."/>
            <person name="Kerhornou A.X."/>
            <person name="Koo H."/>
            <person name="Larke N."/>
            <person name="Landfear S."/>
            <person name="Larkin C."/>
            <person name="Leech V."/>
            <person name="Line A."/>
            <person name="Lord A."/>
            <person name="Macleod A."/>
            <person name="Mooney P.J."/>
            <person name="Moule S."/>
            <person name="Martin D.M."/>
            <person name="Morgan G.W."/>
            <person name="Mungall K."/>
            <person name="Norbertczak H."/>
            <person name="Ormond D."/>
            <person name="Pai G."/>
            <person name="Peacock C.S."/>
            <person name="Peterson J."/>
            <person name="Quail M.A."/>
            <person name="Rabbinowitsch E."/>
            <person name="Rajandream M.A."/>
            <person name="Reitter C."/>
            <person name="Salzberg S.L."/>
            <person name="Sanders M."/>
            <person name="Schobel S."/>
            <person name="Sharp S."/>
            <person name="Simmonds M."/>
            <person name="Simpson A.J."/>
            <person name="Tallon L."/>
            <person name="Turner C.M."/>
            <person name="Tait A."/>
            <person name="Tivey A.R."/>
            <person name="Van Aken S."/>
            <person name="Walker D."/>
            <person name="Wanless D."/>
            <person name="Wang S."/>
            <person name="White B."/>
            <person name="White O."/>
            <person name="Whitehead S."/>
            <person name="Woodward J."/>
            <person name="Wortman J."/>
            <person name="Adams M.D."/>
            <person name="Embley T.M."/>
            <person name="Gull K."/>
            <person name="Ullu E."/>
            <person name="Barry J.D."/>
            <person name="Fairlamb A.H."/>
            <person name="Opperdoes F."/>
            <person name="Barrell B.G."/>
            <person name="Donelson J.E."/>
            <person name="Hall N."/>
            <person name="Fraser C.M."/>
            <person name="Melville S.E."/>
            <person name="El-Sayed N.M."/>
        </authorList>
    </citation>
    <scope>NUCLEOTIDE SEQUENCE [LARGE SCALE GENOMIC DNA]</scope>
    <source>
        <strain evidence="1 2">927/4 GUTat10.1</strain>
    </source>
</reference>
<organism evidence="1 2">
    <name type="scientific">Trypanosoma brucei brucei (strain 927/4 GUTat10.1)</name>
    <dbReference type="NCBI Taxonomy" id="185431"/>
    <lineage>
        <taxon>Eukaryota</taxon>
        <taxon>Discoba</taxon>
        <taxon>Euglenozoa</taxon>
        <taxon>Kinetoplastea</taxon>
        <taxon>Metakinetoplastina</taxon>
        <taxon>Trypanosomatida</taxon>
        <taxon>Trypanosomatidae</taxon>
        <taxon>Trypanosoma</taxon>
    </lineage>
</organism>
<evidence type="ECO:0000313" key="2">
    <source>
        <dbReference type="Proteomes" id="UP000008524"/>
    </source>
</evidence>
<dbReference type="EMBL" id="CM000207">
    <property type="protein sequence ID" value="EAN77444.1"/>
    <property type="molecule type" value="Genomic_DNA"/>
</dbReference>
<protein>
    <submittedName>
        <fullName evidence="1">Uncharacterized protein</fullName>
    </submittedName>
</protein>
<reference evidence="1 2" key="1">
    <citation type="journal article" date="2005" name="Science">
        <title>Comparative genomics of trypanosomatid parasitic protozoa.</title>
        <authorList>
            <person name="El-Sayed N.M."/>
            <person name="Myler P.J."/>
            <person name="Blandin G."/>
            <person name="Berriman M."/>
            <person name="Crabtree J."/>
            <person name="Aggarwal G."/>
            <person name="Caler E."/>
            <person name="Renauld H."/>
            <person name="Worthey E.A."/>
            <person name="Hertz-Fowler C."/>
            <person name="Ghedin E."/>
            <person name="Peacock C."/>
            <person name="Bartholomeu D.C."/>
            <person name="Haas B.J."/>
            <person name="Tran A.N."/>
            <person name="Wortman J.R."/>
            <person name="Alsmark U.C."/>
            <person name="Angiuoli S."/>
            <person name="Anupama A."/>
            <person name="Badger J."/>
            <person name="Bringaud F."/>
            <person name="Cadag E."/>
            <person name="Carlton J.M."/>
            <person name="Cerqueira G.C."/>
            <person name="Creasy T."/>
            <person name="Delcher A.L."/>
            <person name="Djikeng A."/>
            <person name="Embley T.M."/>
            <person name="Hauser C."/>
            <person name="Ivens A.C."/>
            <person name="Kummerfeld S.K."/>
            <person name="Pereira-Leal J.B."/>
            <person name="Nilsson D."/>
            <person name="Peterson J."/>
            <person name="Salzberg S.L."/>
            <person name="Shallom J."/>
            <person name="Silva J.C."/>
            <person name="Sundaram J."/>
            <person name="Westenberger S."/>
            <person name="White O."/>
            <person name="Melville S.E."/>
            <person name="Donelson J.E."/>
            <person name="Andersson B."/>
            <person name="Stuart K.D."/>
            <person name="Hall N."/>
        </authorList>
    </citation>
    <scope>NUCLEOTIDE SEQUENCE [LARGE SCALE GENOMIC DNA]</scope>
    <source>
        <strain evidence="1 2">927/4 GUTat10.1</strain>
    </source>
</reference>
<dbReference type="PaxDb" id="5691-EAN77444"/>
<dbReference type="RefSeq" id="XP_827774.1">
    <property type="nucleotide sequence ID" value="XM_822681.1"/>
</dbReference>
<dbReference type="Proteomes" id="UP000008524">
    <property type="component" value="Chromosome 9"/>
</dbReference>
<dbReference type="InParanoid" id="Q38CM6"/>
<sequence>MRFCVIDACFCTLRFNTGVKSTVGNIISARETPFASEIRSIISPASFSVAAFNSFVILLLQRCPHSATWAALLYAIVTLIDNLNYPTFTTPLGIFVKKLMASNFAMLMISVILESFI</sequence>
<dbReference type="GeneID" id="3661470"/>
<dbReference type="KEGG" id="tbr:Tb09.244.0040"/>
<gene>
    <name evidence="1" type="ORF">Tb09.244.0040</name>
</gene>
<accession>Q38CM6</accession>